<name>A0A067QSP0_ZOONE</name>
<dbReference type="EMBL" id="KK852996">
    <property type="protein sequence ID" value="KDR12695.1"/>
    <property type="molecule type" value="Genomic_DNA"/>
</dbReference>
<feature type="domain" description="RRM" evidence="11">
    <location>
        <begin position="176"/>
        <end position="250"/>
    </location>
</feature>
<keyword evidence="13" id="KW-1185">Reference proteome</keyword>
<evidence type="ECO:0000256" key="10">
    <source>
        <dbReference type="PROSITE-ProRule" id="PRU00176"/>
    </source>
</evidence>
<dbReference type="PROSITE" id="PS50102">
    <property type="entry name" value="RRM"/>
    <property type="match status" value="2"/>
</dbReference>
<dbReference type="eggNOG" id="KOG4206">
    <property type="taxonomic scope" value="Eukaryota"/>
</dbReference>
<dbReference type="GO" id="GO:0008380">
    <property type="term" value="P:RNA splicing"/>
    <property type="evidence" value="ECO:0007669"/>
    <property type="project" value="UniProtKB-KW"/>
</dbReference>
<dbReference type="InParanoid" id="A0A067QSP0"/>
<dbReference type="Pfam" id="PF00076">
    <property type="entry name" value="RRM_1"/>
    <property type="match status" value="2"/>
</dbReference>
<organism evidence="12 13">
    <name type="scientific">Zootermopsis nevadensis</name>
    <name type="common">Dampwood termite</name>
    <dbReference type="NCBI Taxonomy" id="136037"/>
    <lineage>
        <taxon>Eukaryota</taxon>
        <taxon>Metazoa</taxon>
        <taxon>Ecdysozoa</taxon>
        <taxon>Arthropoda</taxon>
        <taxon>Hexapoda</taxon>
        <taxon>Insecta</taxon>
        <taxon>Pterygota</taxon>
        <taxon>Neoptera</taxon>
        <taxon>Polyneoptera</taxon>
        <taxon>Dictyoptera</taxon>
        <taxon>Blattodea</taxon>
        <taxon>Blattoidea</taxon>
        <taxon>Termitoidae</taxon>
        <taxon>Termopsidae</taxon>
        <taxon>Zootermopsis</taxon>
    </lineage>
</organism>
<keyword evidence="6 10" id="KW-0694">RNA-binding</keyword>
<evidence type="ECO:0000256" key="5">
    <source>
        <dbReference type="ARBA" id="ARBA00022737"/>
    </source>
</evidence>
<dbReference type="GO" id="GO:0006397">
    <property type="term" value="P:mRNA processing"/>
    <property type="evidence" value="ECO:0007669"/>
    <property type="project" value="UniProtKB-KW"/>
</dbReference>
<dbReference type="FunFam" id="3.30.70.330:FF:000029">
    <property type="entry name" value="U2 small nuclear ribonucleoprotein B"/>
    <property type="match status" value="1"/>
</dbReference>
<dbReference type="SUPFAM" id="SSF54928">
    <property type="entry name" value="RNA-binding domain, RBD"/>
    <property type="match status" value="1"/>
</dbReference>
<dbReference type="Proteomes" id="UP000027135">
    <property type="component" value="Unassembled WGS sequence"/>
</dbReference>
<dbReference type="PANTHER" id="PTHR10501">
    <property type="entry name" value="U1 SMALL NUCLEAR RIBONUCLEOPROTEIN A/U2 SMALL NUCLEAR RIBONUCLEOPROTEIN B"/>
    <property type="match status" value="1"/>
</dbReference>
<accession>A0A067QSP0</accession>
<dbReference type="AlphaFoldDB" id="A0A067QSP0"/>
<keyword evidence="8" id="KW-0539">Nucleus</keyword>
<dbReference type="FunFam" id="3.30.70.330:FF:000039">
    <property type="entry name" value="U1 small nuclear ribonucleoprotein A"/>
    <property type="match status" value="1"/>
</dbReference>
<dbReference type="CDD" id="cd12479">
    <property type="entry name" value="RRM2_SNF"/>
    <property type="match status" value="1"/>
</dbReference>
<evidence type="ECO:0000256" key="8">
    <source>
        <dbReference type="ARBA" id="ARBA00023242"/>
    </source>
</evidence>
<evidence type="ECO:0000259" key="11">
    <source>
        <dbReference type="PROSITE" id="PS50102"/>
    </source>
</evidence>
<gene>
    <name evidence="12" type="ORF">L798_13546</name>
</gene>
<dbReference type="SMART" id="SM00360">
    <property type="entry name" value="RRM"/>
    <property type="match status" value="2"/>
</dbReference>
<keyword evidence="5" id="KW-0677">Repeat</keyword>
<evidence type="ECO:0000256" key="9">
    <source>
        <dbReference type="ARBA" id="ARBA00023274"/>
    </source>
</evidence>
<dbReference type="STRING" id="136037.A0A067QSP0"/>
<keyword evidence="7" id="KW-0508">mRNA splicing</keyword>
<dbReference type="InterPro" id="IPR012677">
    <property type="entry name" value="Nucleotide-bd_a/b_plait_sf"/>
</dbReference>
<evidence type="ECO:0000256" key="6">
    <source>
        <dbReference type="ARBA" id="ARBA00022884"/>
    </source>
</evidence>
<dbReference type="InterPro" id="IPR035979">
    <property type="entry name" value="RBD_domain_sf"/>
</dbReference>
<evidence type="ECO:0000256" key="3">
    <source>
        <dbReference type="ARBA" id="ARBA00022664"/>
    </source>
</evidence>
<proteinExistence type="inferred from homology"/>
<comment type="subcellular location">
    <subcellularLocation>
        <location evidence="1">Nucleus</location>
    </subcellularLocation>
</comment>
<keyword evidence="4" id="KW-0747">Spliceosome</keyword>
<keyword evidence="3" id="KW-0507">mRNA processing</keyword>
<evidence type="ECO:0000256" key="1">
    <source>
        <dbReference type="ARBA" id="ARBA00004123"/>
    </source>
</evidence>
<evidence type="ECO:0000313" key="12">
    <source>
        <dbReference type="EMBL" id="KDR12695.1"/>
    </source>
</evidence>
<feature type="domain" description="RRM" evidence="11">
    <location>
        <begin position="8"/>
        <end position="87"/>
    </location>
</feature>
<dbReference type="OMA" id="VRMIPTK"/>
<dbReference type="GO" id="GO:0030532">
    <property type="term" value="C:small nuclear ribonucleoprotein complex"/>
    <property type="evidence" value="ECO:0007669"/>
    <property type="project" value="UniProtKB-ARBA"/>
</dbReference>
<reference evidence="12 13" key="1">
    <citation type="journal article" date="2014" name="Nat. Commun.">
        <title>Molecular traces of alternative social organization in a termite genome.</title>
        <authorList>
            <person name="Terrapon N."/>
            <person name="Li C."/>
            <person name="Robertson H.M."/>
            <person name="Ji L."/>
            <person name="Meng X."/>
            <person name="Booth W."/>
            <person name="Chen Z."/>
            <person name="Childers C.P."/>
            <person name="Glastad K.M."/>
            <person name="Gokhale K."/>
            <person name="Gowin J."/>
            <person name="Gronenberg W."/>
            <person name="Hermansen R.A."/>
            <person name="Hu H."/>
            <person name="Hunt B.G."/>
            <person name="Huylmans A.K."/>
            <person name="Khalil S.M."/>
            <person name="Mitchell R.D."/>
            <person name="Munoz-Torres M.C."/>
            <person name="Mustard J.A."/>
            <person name="Pan H."/>
            <person name="Reese J.T."/>
            <person name="Scharf M.E."/>
            <person name="Sun F."/>
            <person name="Vogel H."/>
            <person name="Xiao J."/>
            <person name="Yang W."/>
            <person name="Yang Z."/>
            <person name="Yang Z."/>
            <person name="Zhou J."/>
            <person name="Zhu J."/>
            <person name="Brent C.S."/>
            <person name="Elsik C.G."/>
            <person name="Goodisman M.A."/>
            <person name="Liberles D.A."/>
            <person name="Roe R.M."/>
            <person name="Vargo E.L."/>
            <person name="Vilcinskas A."/>
            <person name="Wang J."/>
            <person name="Bornberg-Bauer E."/>
            <person name="Korb J."/>
            <person name="Zhang G."/>
            <person name="Liebig J."/>
        </authorList>
    </citation>
    <scope>NUCLEOTIDE SEQUENCE [LARGE SCALE GENOMIC DNA]</scope>
    <source>
        <tissue evidence="12">Whole organism</tissue>
    </source>
</reference>
<comment type="similarity">
    <text evidence="2">Belongs to the RRM U1 A/B'' family.</text>
</comment>
<dbReference type="OrthoDB" id="277802at2759"/>
<dbReference type="GO" id="GO:0003723">
    <property type="term" value="F:RNA binding"/>
    <property type="evidence" value="ECO:0007669"/>
    <property type="project" value="UniProtKB-UniRule"/>
</dbReference>
<dbReference type="FunCoup" id="A0A067QSP0">
    <property type="interactions" value="2119"/>
</dbReference>
<sequence length="250" mass="28134">MMDIRPNHTIYVNNLNEKIKKEELKKSLYAIFSQFGEILDIVALKTLKMRGQAFVIFKEIGSATNALRSMQGFPFYDKPMRIQYSKSDSDVIAKMKGTFSERPKKVKRVPPTIEEASVDTKKAKRKAAKEQARLNLGGTTPLVQQVTHVGGYGQASPMQQGTPHVSTTVPEQPPNQILFLTNLPDETNEMMLSMLFNQFPGFKEVRLVPNRHDIAFVEFENELQSGAAKDALQGFKITPSHAMKISFAKK</sequence>
<evidence type="ECO:0000256" key="7">
    <source>
        <dbReference type="ARBA" id="ARBA00023187"/>
    </source>
</evidence>
<evidence type="ECO:0000256" key="4">
    <source>
        <dbReference type="ARBA" id="ARBA00022728"/>
    </source>
</evidence>
<evidence type="ECO:0000313" key="13">
    <source>
        <dbReference type="Proteomes" id="UP000027135"/>
    </source>
</evidence>
<keyword evidence="9 12" id="KW-0687">Ribonucleoprotein</keyword>
<dbReference type="InterPro" id="IPR000504">
    <property type="entry name" value="RRM_dom"/>
</dbReference>
<dbReference type="CDD" id="cd12476">
    <property type="entry name" value="RRM1_SNF"/>
    <property type="match status" value="1"/>
</dbReference>
<dbReference type="GO" id="GO:0005681">
    <property type="term" value="C:spliceosomal complex"/>
    <property type="evidence" value="ECO:0007669"/>
    <property type="project" value="UniProtKB-KW"/>
</dbReference>
<evidence type="ECO:0000256" key="2">
    <source>
        <dbReference type="ARBA" id="ARBA00007243"/>
    </source>
</evidence>
<protein>
    <submittedName>
        <fullName evidence="12">U2 small nuclear ribonucleoprotein B</fullName>
    </submittedName>
</protein>
<dbReference type="Gene3D" id="3.30.70.330">
    <property type="match status" value="2"/>
</dbReference>